<proteinExistence type="predicted"/>
<accession>A0ACC2I9D9</accession>
<reference evidence="1" key="1">
    <citation type="submission" date="2022-11" db="EMBL/GenBank/DDBJ databases">
        <title>Genome Sequence of Boeremia exigua.</title>
        <authorList>
            <person name="Buettner E."/>
        </authorList>
    </citation>
    <scope>NUCLEOTIDE SEQUENCE</scope>
    <source>
        <strain evidence="1">CU02</strain>
    </source>
</reference>
<organism evidence="1 2">
    <name type="scientific">Boeremia exigua</name>
    <dbReference type="NCBI Taxonomy" id="749465"/>
    <lineage>
        <taxon>Eukaryota</taxon>
        <taxon>Fungi</taxon>
        <taxon>Dikarya</taxon>
        <taxon>Ascomycota</taxon>
        <taxon>Pezizomycotina</taxon>
        <taxon>Dothideomycetes</taxon>
        <taxon>Pleosporomycetidae</taxon>
        <taxon>Pleosporales</taxon>
        <taxon>Pleosporineae</taxon>
        <taxon>Didymellaceae</taxon>
        <taxon>Boeremia</taxon>
    </lineage>
</organism>
<sequence length="513" mass="56305">MAEPTPIAVVSFHRFIHGQENDQRIVAKQLYNAFSTVGWVYLKDHGIPQERVDEIFRLAKTFFDQPLQEKFRWRLQDAELNQGYTADGDEANGGVDHKECYEHRRFANPCCPGETDLPGFRRTIDEFYAQCLSLGLNVLKCLAMAMDLGDNFFDDITRKADPQLRLLHYPAIEKSIVEQEGHARIIPHTDFGLCTLLFQDSVGGLEVDPFHTGDFQPALPVPGTVLINIADLMQRLTNDRCRSTMHRVVSPKVSDDFLPSRYSIPFFIHPDPEATIDPIIKEKGEIKNYEPVNAGEWRTCNGGFVGCCLVDACTPGVGCPEDKDMTPEERLSVEPSISITTTAITASTTSYATTTVQSSSVSITVQTSTASTSSSSSQAPPARSSASTAPSGEEQGTNNGHASPAAAIVGAVLGSIILIAFIAGVLFCIRRRKLTKTYKAAVYPSPYVGSDMSPQLPDHQEPKVSNSTASASREQRFAYHNDSSEIVQAVEIGETPPRHVFYAELPASNVSIR</sequence>
<comment type="caution">
    <text evidence="1">The sequence shown here is derived from an EMBL/GenBank/DDBJ whole genome shotgun (WGS) entry which is preliminary data.</text>
</comment>
<protein>
    <submittedName>
        <fullName evidence="1">Uncharacterized protein</fullName>
    </submittedName>
</protein>
<gene>
    <name evidence="1" type="ORF">OPT61_g5690</name>
</gene>
<dbReference type="EMBL" id="JAPHNI010000374">
    <property type="protein sequence ID" value="KAJ8111796.1"/>
    <property type="molecule type" value="Genomic_DNA"/>
</dbReference>
<name>A0ACC2I9D9_9PLEO</name>
<evidence type="ECO:0000313" key="2">
    <source>
        <dbReference type="Proteomes" id="UP001153331"/>
    </source>
</evidence>
<keyword evidence="2" id="KW-1185">Reference proteome</keyword>
<evidence type="ECO:0000313" key="1">
    <source>
        <dbReference type="EMBL" id="KAJ8111796.1"/>
    </source>
</evidence>
<dbReference type="Proteomes" id="UP001153331">
    <property type="component" value="Unassembled WGS sequence"/>
</dbReference>